<name>A0A816L9U7_9BILA</name>
<evidence type="ECO:0000256" key="3">
    <source>
        <dbReference type="ARBA" id="ARBA00023315"/>
    </source>
</evidence>
<dbReference type="EMBL" id="CAJNOW010019780">
    <property type="protein sequence ID" value="CAF1675092.1"/>
    <property type="molecule type" value="Genomic_DNA"/>
</dbReference>
<evidence type="ECO:0000313" key="10">
    <source>
        <dbReference type="Proteomes" id="UP000663824"/>
    </source>
</evidence>
<sequence length="206" mass="24385">MHINSNTILFGRTILLVPYGKHHVKKYHTWMENDETRELTASLPLTIDEEYEMQQTWLNDKDKCTFIILSKEIFDRTHDEIESMIGDVNLFLNDLDDIHCGEIEIMIAQATERHKGYGIETLYTFIRYAIKTLNITRFIVKIGLKNLPSIDLFTKKFQFLEIEKSEVFQETTMERRVDNDFIELLHSKTPNYKIDSYENLIINKTV</sequence>
<protein>
    <recommendedName>
        <fullName evidence="4">N-acetyltransferase domain-containing protein</fullName>
    </recommendedName>
</protein>
<dbReference type="OrthoDB" id="5043642at2759"/>
<dbReference type="InterPro" id="IPR016181">
    <property type="entry name" value="Acyl_CoA_acyltransferase"/>
</dbReference>
<evidence type="ECO:0000259" key="4">
    <source>
        <dbReference type="Pfam" id="PF13302"/>
    </source>
</evidence>
<dbReference type="Proteomes" id="UP000663856">
    <property type="component" value="Unassembled WGS sequence"/>
</dbReference>
<proteinExistence type="inferred from homology"/>
<reference evidence="7" key="1">
    <citation type="submission" date="2021-02" db="EMBL/GenBank/DDBJ databases">
        <authorList>
            <person name="Nowell W R."/>
        </authorList>
    </citation>
    <scope>NUCLEOTIDE SEQUENCE</scope>
</reference>
<comment type="similarity">
    <text evidence="1">Belongs to the acetyltransferase family. GNAT subfamily.</text>
</comment>
<dbReference type="Proteomes" id="UP000663824">
    <property type="component" value="Unassembled WGS sequence"/>
</dbReference>
<dbReference type="EMBL" id="CAJNOV010003571">
    <property type="protein sequence ID" value="CAF1146337.1"/>
    <property type="molecule type" value="Genomic_DNA"/>
</dbReference>
<dbReference type="InterPro" id="IPR000182">
    <property type="entry name" value="GNAT_dom"/>
</dbReference>
<evidence type="ECO:0000313" key="8">
    <source>
        <dbReference type="EMBL" id="CAF1987143.1"/>
    </source>
</evidence>
<keyword evidence="2" id="KW-0808">Transferase</keyword>
<dbReference type="Pfam" id="PF13302">
    <property type="entry name" value="Acetyltransf_3"/>
    <property type="match status" value="1"/>
</dbReference>
<evidence type="ECO:0000313" key="9">
    <source>
        <dbReference type="EMBL" id="CAF2118162.1"/>
    </source>
</evidence>
<gene>
    <name evidence="5" type="ORF">CJN711_LOCUS9303</name>
    <name evidence="6" type="ORF">KQP761_LOCUS35183</name>
    <name evidence="7" type="ORF">MBJ925_LOCUS4291</name>
    <name evidence="8" type="ORF">WKI299_LOCUS4086</name>
    <name evidence="9" type="ORF">XDN619_LOCUS22094</name>
</gene>
<feature type="domain" description="N-acetyltransferase" evidence="4">
    <location>
        <begin position="14"/>
        <end position="155"/>
    </location>
</feature>
<dbReference type="PANTHER" id="PTHR13256">
    <property type="entry name" value="N-ACETYLTRANSFERASE 9"/>
    <property type="match status" value="1"/>
</dbReference>
<dbReference type="Proteomes" id="UP000663887">
    <property type="component" value="Unassembled WGS sequence"/>
</dbReference>
<dbReference type="InterPro" id="IPR039135">
    <property type="entry name" value="NAT9-like"/>
</dbReference>
<comment type="caution">
    <text evidence="7">The sequence shown here is derived from an EMBL/GenBank/DDBJ whole genome shotgun (WGS) entry which is preliminary data.</text>
</comment>
<dbReference type="EMBL" id="CAJNRF010000896">
    <property type="protein sequence ID" value="CAF1987143.1"/>
    <property type="molecule type" value="Genomic_DNA"/>
</dbReference>
<evidence type="ECO:0000256" key="2">
    <source>
        <dbReference type="ARBA" id="ARBA00022679"/>
    </source>
</evidence>
<dbReference type="EMBL" id="CAJNRG010010022">
    <property type="protein sequence ID" value="CAF2118162.1"/>
    <property type="molecule type" value="Genomic_DNA"/>
</dbReference>
<dbReference type="GO" id="GO:0008080">
    <property type="term" value="F:N-acetyltransferase activity"/>
    <property type="evidence" value="ECO:0007669"/>
    <property type="project" value="InterPro"/>
</dbReference>
<dbReference type="Gene3D" id="3.40.630.30">
    <property type="match status" value="1"/>
</dbReference>
<evidence type="ECO:0000313" key="5">
    <source>
        <dbReference type="EMBL" id="CAF1146337.1"/>
    </source>
</evidence>
<dbReference type="EMBL" id="CAJNRE010000750">
    <property type="protein sequence ID" value="CAF1931246.1"/>
    <property type="molecule type" value="Genomic_DNA"/>
</dbReference>
<dbReference type="SUPFAM" id="SSF55729">
    <property type="entry name" value="Acyl-CoA N-acyltransferases (Nat)"/>
    <property type="match status" value="1"/>
</dbReference>
<keyword evidence="3" id="KW-0012">Acyltransferase</keyword>
<accession>A0A816L9U7</accession>
<dbReference type="PANTHER" id="PTHR13256:SF16">
    <property type="entry name" value="ALPHA_BETA-TUBULIN-N-ACETYLTRANSFERASE 9"/>
    <property type="match status" value="1"/>
</dbReference>
<dbReference type="AlphaFoldDB" id="A0A816L9U7"/>
<dbReference type="Proteomes" id="UP000663834">
    <property type="component" value="Unassembled WGS sequence"/>
</dbReference>
<evidence type="ECO:0000313" key="6">
    <source>
        <dbReference type="EMBL" id="CAF1675092.1"/>
    </source>
</evidence>
<dbReference type="Proteomes" id="UP000663855">
    <property type="component" value="Unassembled WGS sequence"/>
</dbReference>
<evidence type="ECO:0000256" key="1">
    <source>
        <dbReference type="ARBA" id="ARBA00009342"/>
    </source>
</evidence>
<organism evidence="7 10">
    <name type="scientific">Rotaria magnacalcarata</name>
    <dbReference type="NCBI Taxonomy" id="392030"/>
    <lineage>
        <taxon>Eukaryota</taxon>
        <taxon>Metazoa</taxon>
        <taxon>Spiralia</taxon>
        <taxon>Gnathifera</taxon>
        <taxon>Rotifera</taxon>
        <taxon>Eurotatoria</taxon>
        <taxon>Bdelloidea</taxon>
        <taxon>Philodinida</taxon>
        <taxon>Philodinidae</taxon>
        <taxon>Rotaria</taxon>
    </lineage>
</organism>
<evidence type="ECO:0000313" key="7">
    <source>
        <dbReference type="EMBL" id="CAF1931246.1"/>
    </source>
</evidence>